<dbReference type="Proteomes" id="UP001152766">
    <property type="component" value="Unassembled WGS sequence"/>
</dbReference>
<dbReference type="EMBL" id="SGUG01000004">
    <property type="protein sequence ID" value="MDG0861536.1"/>
    <property type="molecule type" value="Genomic_DNA"/>
</dbReference>
<protein>
    <recommendedName>
        <fullName evidence="3">DUF2846 domain-containing protein</fullName>
    </recommendedName>
</protein>
<name>A0A9X4R3N2_9BURK</name>
<evidence type="ECO:0008006" key="3">
    <source>
        <dbReference type="Google" id="ProtNLM"/>
    </source>
</evidence>
<sequence length="183" mass="20271">MITIRRRVAIVSVLSLGSLQLAGCAERPLRPPDDRYCFRAKTRSGSKPTCTPGPVPDLAADEKAKRFEPVPGSLVVYVVRRRWGDAAYVVNVTMDGGELVGTTPASFVRLVVPPGLHKLSFEWKKGRGVLDVRGDAGQVVFVELIGSLWFWNEWYRLEMGDSSIRDRAMKSRLVADVKVGGRE</sequence>
<organism evidence="1 2">
    <name type="scientific">Pelomonas aquatica</name>
    <dbReference type="NCBI Taxonomy" id="431058"/>
    <lineage>
        <taxon>Bacteria</taxon>
        <taxon>Pseudomonadati</taxon>
        <taxon>Pseudomonadota</taxon>
        <taxon>Betaproteobacteria</taxon>
        <taxon>Burkholderiales</taxon>
        <taxon>Sphaerotilaceae</taxon>
        <taxon>Roseateles</taxon>
    </lineage>
</organism>
<gene>
    <name evidence="1" type="ORF">EXJ73_03490</name>
</gene>
<dbReference type="AlphaFoldDB" id="A0A9X4R3N2"/>
<evidence type="ECO:0000313" key="2">
    <source>
        <dbReference type="Proteomes" id="UP001152766"/>
    </source>
</evidence>
<proteinExistence type="predicted"/>
<reference evidence="1" key="1">
    <citation type="submission" date="2019-02" db="EMBL/GenBank/DDBJ databases">
        <title>Draft genome of the type strain Pelomonas aquatica CCUG 52575T.</title>
        <authorList>
            <person name="Gomila M."/>
            <person name="Lalucat J."/>
        </authorList>
    </citation>
    <scope>NUCLEOTIDE SEQUENCE</scope>
    <source>
        <strain evidence="1">CCUG 52575</strain>
    </source>
</reference>
<accession>A0A9X4R3N2</accession>
<comment type="caution">
    <text evidence="1">The sequence shown here is derived from an EMBL/GenBank/DDBJ whole genome shotgun (WGS) entry which is preliminary data.</text>
</comment>
<keyword evidence="2" id="KW-1185">Reference proteome</keyword>
<evidence type="ECO:0000313" key="1">
    <source>
        <dbReference type="EMBL" id="MDG0861536.1"/>
    </source>
</evidence>
<dbReference type="RefSeq" id="WP_268149346.1">
    <property type="nucleotide sequence ID" value="NZ_JAPPUW010000006.1"/>
</dbReference>